<evidence type="ECO:0000313" key="3">
    <source>
        <dbReference type="Proteomes" id="UP000216478"/>
    </source>
</evidence>
<name>A0A256FMZ7_9HYPH</name>
<protein>
    <submittedName>
        <fullName evidence="2">Phosphonate C-P lyase system protein PhnG</fullName>
    </submittedName>
</protein>
<proteinExistence type="predicted"/>
<keyword evidence="3" id="KW-1185">Reference proteome</keyword>
<dbReference type="OrthoDB" id="530475at2"/>
<organism evidence="2 3">
    <name type="scientific">Brucella grignonensis</name>
    <dbReference type="NCBI Taxonomy" id="94627"/>
    <lineage>
        <taxon>Bacteria</taxon>
        <taxon>Pseudomonadati</taxon>
        <taxon>Pseudomonadota</taxon>
        <taxon>Alphaproteobacteria</taxon>
        <taxon>Hyphomicrobiales</taxon>
        <taxon>Brucellaceae</taxon>
        <taxon>Brucella/Ochrobactrum group</taxon>
        <taxon>Brucella</taxon>
    </lineage>
</organism>
<dbReference type="EMBL" id="NNRL01000153">
    <property type="protein sequence ID" value="OYR16076.1"/>
    <property type="molecule type" value="Genomic_DNA"/>
</dbReference>
<dbReference type="GO" id="GO:0015716">
    <property type="term" value="P:organic phosphonate transport"/>
    <property type="evidence" value="ECO:0007669"/>
    <property type="project" value="InterPro"/>
</dbReference>
<dbReference type="AlphaFoldDB" id="A0A256FMZ7"/>
<dbReference type="RefSeq" id="WP_080641751.1">
    <property type="nucleotide sequence ID" value="NZ_JBHEER010000011.1"/>
</dbReference>
<evidence type="ECO:0000313" key="2">
    <source>
        <dbReference type="EMBL" id="OYR16076.1"/>
    </source>
</evidence>
<accession>A0A256FMZ7</accession>
<keyword evidence="2" id="KW-0456">Lyase</keyword>
<reference evidence="2 3" key="1">
    <citation type="submission" date="2017-07" db="EMBL/GenBank/DDBJ databases">
        <title>Phylogenetic study on the rhizospheric bacterium Ochrobactrum sp. A44.</title>
        <authorList>
            <person name="Krzyzanowska D.M."/>
            <person name="Ossowicki A."/>
            <person name="Rajewska M."/>
            <person name="Maciag T."/>
            <person name="Kaczynski Z."/>
            <person name="Czerwicka M."/>
            <person name="Jafra S."/>
        </authorList>
    </citation>
    <scope>NUCLEOTIDE SEQUENCE [LARGE SCALE GENOMIC DNA]</scope>
    <source>
        <strain evidence="2 3">OgA9a</strain>
    </source>
</reference>
<dbReference type="Proteomes" id="UP000216478">
    <property type="component" value="Unassembled WGS sequence"/>
</dbReference>
<dbReference type="GO" id="GO:0016829">
    <property type="term" value="F:lyase activity"/>
    <property type="evidence" value="ECO:0007669"/>
    <property type="project" value="UniProtKB-KW"/>
</dbReference>
<dbReference type="Pfam" id="PF06754">
    <property type="entry name" value="PhnG"/>
    <property type="match status" value="1"/>
</dbReference>
<dbReference type="GO" id="GO:0019634">
    <property type="term" value="P:organic phosphonate metabolic process"/>
    <property type="evidence" value="ECO:0007669"/>
    <property type="project" value="InterPro"/>
</dbReference>
<comment type="caution">
    <text evidence="2">The sequence shown here is derived from an EMBL/GenBank/DDBJ whole genome shotgun (WGS) entry which is preliminary data.</text>
</comment>
<sequence length="175" mass="18520">MYGTEQSAKGGGAGSATESGTVPDAVPDSVQAARQASMAVLARASGEELQAFWQAWSNKPEFEVLRGPETGLVMLRGRIGGGGAPFNVGEATVTRATVRLSDGSVGHSYALGRDQEKARLAAVFDALWLDEGHRDAVEAQVLNVLRKRLDDADVKLRGEAAATKVDFFTMVRGDN</sequence>
<gene>
    <name evidence="2" type="primary">phnG</name>
    <name evidence="2" type="ORF">CEV33_0128</name>
</gene>
<evidence type="ECO:0000256" key="1">
    <source>
        <dbReference type="SAM" id="MobiDB-lite"/>
    </source>
</evidence>
<feature type="region of interest" description="Disordered" evidence="1">
    <location>
        <begin position="1"/>
        <end position="25"/>
    </location>
</feature>
<dbReference type="NCBIfam" id="TIGR03293">
    <property type="entry name" value="PhnG_redo"/>
    <property type="match status" value="1"/>
</dbReference>
<dbReference type="InterPro" id="IPR009609">
    <property type="entry name" value="Phosphonate_metab_PhnG"/>
</dbReference>